<dbReference type="EC" id="2.5.1.18" evidence="2"/>
<dbReference type="GO" id="GO:0006749">
    <property type="term" value="P:glutathione metabolic process"/>
    <property type="evidence" value="ECO:0007669"/>
    <property type="project" value="TreeGrafter"/>
</dbReference>
<dbReference type="InterPro" id="IPR001853">
    <property type="entry name" value="DSBA-like_thioredoxin_dom"/>
</dbReference>
<dbReference type="Proteomes" id="UP000887572">
    <property type="component" value="Unplaced"/>
</dbReference>
<dbReference type="FunFam" id="3.40.30.10:FF:000096">
    <property type="entry name" value="Glutathione S-transferase kappa"/>
    <property type="match status" value="1"/>
</dbReference>
<reference evidence="9" key="1">
    <citation type="submission" date="2022-11" db="UniProtKB">
        <authorList>
            <consortium name="WormBaseParasite"/>
        </authorList>
    </citation>
    <scope>IDENTIFICATION</scope>
</reference>
<proteinExistence type="inferred from homology"/>
<organism evidence="8 9">
    <name type="scientific">Globodera rostochiensis</name>
    <name type="common">Golden nematode worm</name>
    <name type="synonym">Heterodera rostochiensis</name>
    <dbReference type="NCBI Taxonomy" id="31243"/>
    <lineage>
        <taxon>Eukaryota</taxon>
        <taxon>Metazoa</taxon>
        <taxon>Ecdysozoa</taxon>
        <taxon>Nematoda</taxon>
        <taxon>Chromadorea</taxon>
        <taxon>Rhabditida</taxon>
        <taxon>Tylenchina</taxon>
        <taxon>Tylenchomorpha</taxon>
        <taxon>Tylenchoidea</taxon>
        <taxon>Heteroderidae</taxon>
        <taxon>Heteroderinae</taxon>
        <taxon>Globodera</taxon>
    </lineage>
</organism>
<evidence type="ECO:0000256" key="3">
    <source>
        <dbReference type="ARBA" id="ARBA00022679"/>
    </source>
</evidence>
<evidence type="ECO:0000256" key="6">
    <source>
        <dbReference type="ARBA" id="ARBA00083519"/>
    </source>
</evidence>
<dbReference type="GO" id="GO:0005739">
    <property type="term" value="C:mitochondrion"/>
    <property type="evidence" value="ECO:0007669"/>
    <property type="project" value="TreeGrafter"/>
</dbReference>
<keyword evidence="8" id="KW-1185">Reference proteome</keyword>
<evidence type="ECO:0000256" key="2">
    <source>
        <dbReference type="ARBA" id="ARBA00012452"/>
    </source>
</evidence>
<dbReference type="WBParaSite" id="Gr19_v10_g6353.t2">
    <property type="protein sequence ID" value="Gr19_v10_g6353.t2"/>
    <property type="gene ID" value="Gr19_v10_g6353"/>
</dbReference>
<dbReference type="InterPro" id="IPR051924">
    <property type="entry name" value="GST_Kappa/NadH"/>
</dbReference>
<protein>
    <recommendedName>
        <fullName evidence="5">Glutathione S-transferase kappa 1</fullName>
        <ecNumber evidence="2">2.5.1.18</ecNumber>
    </recommendedName>
    <alternativeName>
        <fullName evidence="6">GST class-kappa</fullName>
    </alternativeName>
</protein>
<evidence type="ECO:0000259" key="7">
    <source>
        <dbReference type="Pfam" id="PF01323"/>
    </source>
</evidence>
<keyword evidence="3" id="KW-0808">Transferase</keyword>
<dbReference type="Gene3D" id="3.40.30.10">
    <property type="entry name" value="Glutaredoxin"/>
    <property type="match status" value="1"/>
</dbReference>
<dbReference type="PANTHER" id="PTHR42943">
    <property type="entry name" value="GLUTATHIONE S-TRANSFERASE KAPPA"/>
    <property type="match status" value="1"/>
</dbReference>
<dbReference type="GO" id="GO:0004364">
    <property type="term" value="F:glutathione transferase activity"/>
    <property type="evidence" value="ECO:0007669"/>
    <property type="project" value="UniProtKB-EC"/>
</dbReference>
<feature type="domain" description="DSBA-like thioredoxin" evidence="7">
    <location>
        <begin position="104"/>
        <end position="305"/>
    </location>
</feature>
<sequence length="321" mass="36453">MSGTTPSEMFEAVERFWPPLHPLRGPSQLFVVRCSLSTTSAKTIVGEWSRRLNGRKKLIEMDTANVGVGIVLGVGRHSEDIVCLFGLDAQCSVGLLESHGLEATLSLYYDIVSPYAWIAFESLSRYERVLDIQLELLPVTFGIMMKALNTVPNVKQSPKKALHLYKDIKLVGNYWNIPINPPKDFDKTFLEKPTRNPQLFLTALTVHCKEFLRPVSREFWHRTWSLDEPFYGWEDIKKICAKLNVPRAEELISASGTDEIKSLLKQRTNEALAQNACGVPWLVLQREGHENVYIWGSDRLPMICELLGKPFRGPLLEQSNL</sequence>
<dbReference type="AlphaFoldDB" id="A0A914I2V4"/>
<dbReference type="InterPro" id="IPR036249">
    <property type="entry name" value="Thioredoxin-like_sf"/>
</dbReference>
<comment type="similarity">
    <text evidence="1">Belongs to the GST superfamily. Kappa family.</text>
</comment>
<evidence type="ECO:0000256" key="5">
    <source>
        <dbReference type="ARBA" id="ARBA00073833"/>
    </source>
</evidence>
<dbReference type="GO" id="GO:0004602">
    <property type="term" value="F:glutathione peroxidase activity"/>
    <property type="evidence" value="ECO:0007669"/>
    <property type="project" value="TreeGrafter"/>
</dbReference>
<dbReference type="Pfam" id="PF01323">
    <property type="entry name" value="DSBA"/>
    <property type="match status" value="1"/>
</dbReference>
<dbReference type="PANTHER" id="PTHR42943:SF2">
    <property type="entry name" value="GLUTATHIONE S-TRANSFERASE KAPPA 1"/>
    <property type="match status" value="1"/>
</dbReference>
<evidence type="ECO:0000313" key="9">
    <source>
        <dbReference type="WBParaSite" id="Gr19_v10_g6353.t2"/>
    </source>
</evidence>
<comment type="catalytic activity">
    <reaction evidence="4">
        <text>RX + glutathione = an S-substituted glutathione + a halide anion + H(+)</text>
        <dbReference type="Rhea" id="RHEA:16437"/>
        <dbReference type="ChEBI" id="CHEBI:15378"/>
        <dbReference type="ChEBI" id="CHEBI:16042"/>
        <dbReference type="ChEBI" id="CHEBI:17792"/>
        <dbReference type="ChEBI" id="CHEBI:57925"/>
        <dbReference type="ChEBI" id="CHEBI:90779"/>
        <dbReference type="EC" id="2.5.1.18"/>
    </reaction>
</comment>
<evidence type="ECO:0000256" key="1">
    <source>
        <dbReference type="ARBA" id="ARBA00006494"/>
    </source>
</evidence>
<dbReference type="SUPFAM" id="SSF52833">
    <property type="entry name" value="Thioredoxin-like"/>
    <property type="match status" value="1"/>
</dbReference>
<evidence type="ECO:0000313" key="8">
    <source>
        <dbReference type="Proteomes" id="UP000887572"/>
    </source>
</evidence>
<name>A0A914I2V4_GLORO</name>
<dbReference type="GO" id="GO:0005777">
    <property type="term" value="C:peroxisome"/>
    <property type="evidence" value="ECO:0007669"/>
    <property type="project" value="TreeGrafter"/>
</dbReference>
<accession>A0A914I2V4</accession>
<evidence type="ECO:0000256" key="4">
    <source>
        <dbReference type="ARBA" id="ARBA00047960"/>
    </source>
</evidence>